<evidence type="ECO:0000313" key="2">
    <source>
        <dbReference type="Proteomes" id="UP001210380"/>
    </source>
</evidence>
<sequence>MATCKRLDWDWDSRFARVQAAIQEASEDALEAAADKALADADVPVRSGALKRSGRADVAFPVAVVHFGSTGSDPRGRGTEHYAIPQHQRYDYTHPRGGSARFLEYELSPGRRLYEVMADRIRRVIEGKK</sequence>
<gene>
    <name evidence="1" type="ORF">OU415_02310</name>
</gene>
<dbReference type="RefSeq" id="WP_270946814.1">
    <property type="nucleotide sequence ID" value="NZ_JAQGLA010000002.1"/>
</dbReference>
<name>A0ABT4URA5_9PSEU</name>
<comment type="caution">
    <text evidence="1">The sequence shown here is derived from an EMBL/GenBank/DDBJ whole genome shotgun (WGS) entry which is preliminary data.</text>
</comment>
<evidence type="ECO:0000313" key="1">
    <source>
        <dbReference type="EMBL" id="MDA3624250.1"/>
    </source>
</evidence>
<reference evidence="1 2" key="1">
    <citation type="submission" date="2022-11" db="EMBL/GenBank/DDBJ databases">
        <title>Draft genome sequence of Saccharopolyspora sp. WRP15-2 isolated from rhizosphere soils of wild rice in Thailand.</title>
        <authorList>
            <person name="Duangmal K."/>
            <person name="Kammanee S."/>
            <person name="Muangham S."/>
        </authorList>
    </citation>
    <scope>NUCLEOTIDE SEQUENCE [LARGE SCALE GENOMIC DNA]</scope>
    <source>
        <strain evidence="1 2">WRP15-2</strain>
    </source>
</reference>
<evidence type="ECO:0008006" key="3">
    <source>
        <dbReference type="Google" id="ProtNLM"/>
    </source>
</evidence>
<accession>A0ABT4URA5</accession>
<keyword evidence="2" id="KW-1185">Reference proteome</keyword>
<organism evidence="1 2">
    <name type="scientific">Saccharopolyspora oryzae</name>
    <dbReference type="NCBI Taxonomy" id="2997343"/>
    <lineage>
        <taxon>Bacteria</taxon>
        <taxon>Bacillati</taxon>
        <taxon>Actinomycetota</taxon>
        <taxon>Actinomycetes</taxon>
        <taxon>Pseudonocardiales</taxon>
        <taxon>Pseudonocardiaceae</taxon>
        <taxon>Saccharopolyspora</taxon>
    </lineage>
</organism>
<protein>
    <recommendedName>
        <fullName evidence="3">HK97 gp10 family phage protein</fullName>
    </recommendedName>
</protein>
<proteinExistence type="predicted"/>
<dbReference type="Proteomes" id="UP001210380">
    <property type="component" value="Unassembled WGS sequence"/>
</dbReference>
<dbReference type="EMBL" id="JAQGLA010000002">
    <property type="protein sequence ID" value="MDA3624250.1"/>
    <property type="molecule type" value="Genomic_DNA"/>
</dbReference>